<dbReference type="InterPro" id="IPR013783">
    <property type="entry name" value="Ig-like_fold"/>
</dbReference>
<dbReference type="Gene3D" id="3.20.20.300">
    <property type="entry name" value="Glycoside hydrolase, family 3, N-terminal domain"/>
    <property type="match status" value="1"/>
</dbReference>
<dbReference type="PANTHER" id="PTHR42715:SF10">
    <property type="entry name" value="BETA-GLUCOSIDASE"/>
    <property type="match status" value="1"/>
</dbReference>
<keyword evidence="3" id="KW-0645">Protease</keyword>
<dbReference type="InterPro" id="IPR001764">
    <property type="entry name" value="Glyco_hydro_3_N"/>
</dbReference>
<dbReference type="Pfam" id="PF14310">
    <property type="entry name" value="Fn3-like"/>
    <property type="match status" value="1"/>
</dbReference>
<comment type="similarity">
    <text evidence="2">Belongs to the peptidase C25 family.</text>
</comment>
<dbReference type="SUPFAM" id="SSF51445">
    <property type="entry name" value="(Trans)glycosidases"/>
    <property type="match status" value="1"/>
</dbReference>
<dbReference type="InterPro" id="IPR026891">
    <property type="entry name" value="Fn3-like"/>
</dbReference>
<comment type="similarity">
    <text evidence="1">Belongs to the glycosyl hydrolase 3 family.</text>
</comment>
<evidence type="ECO:0000256" key="5">
    <source>
        <dbReference type="ARBA" id="ARBA00022807"/>
    </source>
</evidence>
<dbReference type="Pfam" id="PF01915">
    <property type="entry name" value="Glyco_hydro_3_C"/>
    <property type="match status" value="1"/>
</dbReference>
<keyword evidence="4 8" id="KW-0378">Hydrolase</keyword>
<dbReference type="PRINTS" id="PR00133">
    <property type="entry name" value="GLHYDRLASE3"/>
</dbReference>
<dbReference type="RefSeq" id="WP_183414058.1">
    <property type="nucleotide sequence ID" value="NZ_JACHYB010000002.1"/>
</dbReference>
<keyword evidence="6" id="KW-0732">Signal</keyword>
<dbReference type="InterPro" id="IPR017853">
    <property type="entry name" value="GH"/>
</dbReference>
<dbReference type="GO" id="GO:0005975">
    <property type="term" value="P:carbohydrate metabolic process"/>
    <property type="evidence" value="ECO:0007669"/>
    <property type="project" value="InterPro"/>
</dbReference>
<dbReference type="SMART" id="SM01217">
    <property type="entry name" value="Fn3_like"/>
    <property type="match status" value="1"/>
</dbReference>
<evidence type="ECO:0000256" key="4">
    <source>
        <dbReference type="ARBA" id="ARBA00022801"/>
    </source>
</evidence>
<dbReference type="GO" id="GO:0006508">
    <property type="term" value="P:proteolysis"/>
    <property type="evidence" value="ECO:0007669"/>
    <property type="project" value="UniProtKB-KW"/>
</dbReference>
<reference evidence="8 9" key="1">
    <citation type="submission" date="2020-08" db="EMBL/GenBank/DDBJ databases">
        <title>Genomic Encyclopedia of Type Strains, Phase IV (KMG-IV): sequencing the most valuable type-strain genomes for metagenomic binning, comparative biology and taxonomic classification.</title>
        <authorList>
            <person name="Goeker M."/>
        </authorList>
    </citation>
    <scope>NUCLEOTIDE SEQUENCE [LARGE SCALE GENOMIC DNA]</scope>
    <source>
        <strain evidence="8 9">DSM 27471</strain>
    </source>
</reference>
<dbReference type="AlphaFoldDB" id="A0A7W5H3D8"/>
<evidence type="ECO:0000256" key="2">
    <source>
        <dbReference type="ARBA" id="ARBA00006067"/>
    </source>
</evidence>
<sequence length="687" mass="73910">MKKQIIFIGMAVCLALPMALKGAITAPKADHPDFNARARKIVAQMTLDEKISQLHGIQNDTDFRIVPGIPRLGIPPLTVCNGPAGLGPAGYGHQGKATALSAPISLAATWDTQAAYDYGKVAGEESLLLGNIFLESPDVNIARTPHGGRTFESFGEDPFLTSRMGVGEIKGIQSCGIIANVKHYVANNQESDRFKINEIIDGRTLREIYLPAFRAAVEEGHVGSVMAAYNKVNGTFCSENDFLLTDILRKEWKFDGFITSDFGAVHSTVPAARGGLDVEMPTGIYFGNALKRAVMSGEVSESLLNEKLIRRYSTMMRFGVWETPQQGAIPVMKDAAIAMKIGAEGVVLLKNQHNVLPLDIHAIHSIALIGPFAGEAMTGGGGSSHVEPILTVSPMEGIQKLAGANVSIQVNDGTDIARALAIAKKADVTILMLGDRQTEGRDHPITLSGNQDALAEAVLNADPHAIVVLKTGGPVLMPWIAKASALLEAWYPGEEDGNVVASVLFGEVNPSGKLPITFPQKDSDLPTQTVEQYPGVNGTVHYSEGILVGYRWYDAKQIKPLFPFGYGLSYTTFAYKDLTISKPEHNTVTVGFIVTNTGKRAGAEVAQLYLGMPSTPAIPQPPLQLKGFKRVNLAPGQSAHVSITLNAHDLSYWDTTSHAWKIMPGVYKVYAAASSQDIQLKGNFRMQ</sequence>
<gene>
    <name evidence="8" type="ORF">FHX64_002495</name>
</gene>
<dbReference type="InterPro" id="IPR036962">
    <property type="entry name" value="Glyco_hydro_3_N_sf"/>
</dbReference>
<dbReference type="Proteomes" id="UP000544222">
    <property type="component" value="Unassembled WGS sequence"/>
</dbReference>
<evidence type="ECO:0000256" key="6">
    <source>
        <dbReference type="SAM" id="SignalP"/>
    </source>
</evidence>
<evidence type="ECO:0000313" key="9">
    <source>
        <dbReference type="Proteomes" id="UP000544222"/>
    </source>
</evidence>
<evidence type="ECO:0000259" key="7">
    <source>
        <dbReference type="SMART" id="SM01217"/>
    </source>
</evidence>
<protein>
    <submittedName>
        <fullName evidence="8">Beta-glucosidase</fullName>
        <ecNumber evidence="8">3.2.1.21</ecNumber>
    </submittedName>
</protein>
<feature type="signal peptide" evidence="6">
    <location>
        <begin position="1"/>
        <end position="22"/>
    </location>
</feature>
<name>A0A7W5H3D8_9PORP</name>
<dbReference type="InterPro" id="IPR002772">
    <property type="entry name" value="Glyco_hydro_3_C"/>
</dbReference>
<dbReference type="GO" id="GO:0008234">
    <property type="term" value="F:cysteine-type peptidase activity"/>
    <property type="evidence" value="ECO:0007669"/>
    <property type="project" value="UniProtKB-KW"/>
</dbReference>
<dbReference type="Gene3D" id="2.60.40.10">
    <property type="entry name" value="Immunoglobulins"/>
    <property type="match status" value="1"/>
</dbReference>
<proteinExistence type="inferred from homology"/>
<comment type="caution">
    <text evidence="8">The sequence shown here is derived from an EMBL/GenBank/DDBJ whole genome shotgun (WGS) entry which is preliminary data.</text>
</comment>
<feature type="domain" description="Fibronectin type III-like" evidence="7">
    <location>
        <begin position="604"/>
        <end position="675"/>
    </location>
</feature>
<dbReference type="EC" id="3.2.1.21" evidence="8"/>
<keyword evidence="8" id="KW-0326">Glycosidase</keyword>
<feature type="chain" id="PRO_5031180382" evidence="6">
    <location>
        <begin position="23"/>
        <end position="687"/>
    </location>
</feature>
<dbReference type="GO" id="GO:0008422">
    <property type="term" value="F:beta-glucosidase activity"/>
    <property type="evidence" value="ECO:0007669"/>
    <property type="project" value="UniProtKB-EC"/>
</dbReference>
<evidence type="ECO:0000256" key="3">
    <source>
        <dbReference type="ARBA" id="ARBA00022670"/>
    </source>
</evidence>
<keyword evidence="9" id="KW-1185">Reference proteome</keyword>
<dbReference type="Pfam" id="PF00933">
    <property type="entry name" value="Glyco_hydro_3"/>
    <property type="match status" value="1"/>
</dbReference>
<dbReference type="InterPro" id="IPR050288">
    <property type="entry name" value="Cellulose_deg_GH3"/>
</dbReference>
<evidence type="ECO:0000313" key="8">
    <source>
        <dbReference type="EMBL" id="MBB3188297.1"/>
    </source>
</evidence>
<dbReference type="EMBL" id="JACHYB010000002">
    <property type="protein sequence ID" value="MBB3188297.1"/>
    <property type="molecule type" value="Genomic_DNA"/>
</dbReference>
<dbReference type="Gene3D" id="3.40.50.1700">
    <property type="entry name" value="Glycoside hydrolase family 3 C-terminal domain"/>
    <property type="match status" value="1"/>
</dbReference>
<dbReference type="SUPFAM" id="SSF52279">
    <property type="entry name" value="Beta-D-glucan exohydrolase, C-terminal domain"/>
    <property type="match status" value="1"/>
</dbReference>
<dbReference type="PANTHER" id="PTHR42715">
    <property type="entry name" value="BETA-GLUCOSIDASE"/>
    <property type="match status" value="1"/>
</dbReference>
<organism evidence="8 9">
    <name type="scientific">Microbacter margulisiae</name>
    <dbReference type="NCBI Taxonomy" id="1350067"/>
    <lineage>
        <taxon>Bacteria</taxon>
        <taxon>Pseudomonadati</taxon>
        <taxon>Bacteroidota</taxon>
        <taxon>Bacteroidia</taxon>
        <taxon>Bacteroidales</taxon>
        <taxon>Porphyromonadaceae</taxon>
        <taxon>Microbacter</taxon>
    </lineage>
</organism>
<evidence type="ECO:0000256" key="1">
    <source>
        <dbReference type="ARBA" id="ARBA00005336"/>
    </source>
</evidence>
<dbReference type="FunFam" id="2.60.40.10:FF:000495">
    <property type="entry name" value="Periplasmic beta-glucosidase"/>
    <property type="match status" value="1"/>
</dbReference>
<dbReference type="InterPro" id="IPR036881">
    <property type="entry name" value="Glyco_hydro_3_C_sf"/>
</dbReference>
<accession>A0A7W5H3D8</accession>
<keyword evidence="5" id="KW-0788">Thiol protease</keyword>